<keyword evidence="3" id="KW-1185">Reference proteome</keyword>
<comment type="caution">
    <text evidence="2">The sequence shown here is derived from an EMBL/GenBank/DDBJ whole genome shotgun (WGS) entry which is preliminary data.</text>
</comment>
<evidence type="ECO:0000313" key="2">
    <source>
        <dbReference type="EMBL" id="TNN40303.1"/>
    </source>
</evidence>
<dbReference type="EMBL" id="SRLO01001201">
    <property type="protein sequence ID" value="TNN40303.1"/>
    <property type="molecule type" value="Genomic_DNA"/>
</dbReference>
<dbReference type="Proteomes" id="UP000314294">
    <property type="component" value="Unassembled WGS sequence"/>
</dbReference>
<reference evidence="2 3" key="1">
    <citation type="submission" date="2019-03" db="EMBL/GenBank/DDBJ databases">
        <title>First draft genome of Liparis tanakae, snailfish: a comprehensive survey of snailfish specific genes.</title>
        <authorList>
            <person name="Kim W."/>
            <person name="Song I."/>
            <person name="Jeong J.-H."/>
            <person name="Kim D."/>
            <person name="Kim S."/>
            <person name="Ryu S."/>
            <person name="Song J.Y."/>
            <person name="Lee S.K."/>
        </authorList>
    </citation>
    <scope>NUCLEOTIDE SEQUENCE [LARGE SCALE GENOMIC DNA]</scope>
    <source>
        <tissue evidence="2">Muscle</tissue>
    </source>
</reference>
<proteinExistence type="predicted"/>
<organism evidence="2 3">
    <name type="scientific">Liparis tanakae</name>
    <name type="common">Tanaka's snailfish</name>
    <dbReference type="NCBI Taxonomy" id="230148"/>
    <lineage>
        <taxon>Eukaryota</taxon>
        <taxon>Metazoa</taxon>
        <taxon>Chordata</taxon>
        <taxon>Craniata</taxon>
        <taxon>Vertebrata</taxon>
        <taxon>Euteleostomi</taxon>
        <taxon>Actinopterygii</taxon>
        <taxon>Neopterygii</taxon>
        <taxon>Teleostei</taxon>
        <taxon>Neoteleostei</taxon>
        <taxon>Acanthomorphata</taxon>
        <taxon>Eupercaria</taxon>
        <taxon>Perciformes</taxon>
        <taxon>Cottioidei</taxon>
        <taxon>Cottales</taxon>
        <taxon>Liparidae</taxon>
        <taxon>Liparis</taxon>
    </lineage>
</organism>
<accession>A0A4Z2FHQ5</accession>
<dbReference type="AlphaFoldDB" id="A0A4Z2FHQ5"/>
<evidence type="ECO:0000313" key="3">
    <source>
        <dbReference type="Proteomes" id="UP000314294"/>
    </source>
</evidence>
<sequence length="66" mass="7406">MRRRRTSPDMQDDLDLQLGGESSRLSPRRGPRDGAAAARPDPTRPDQNRPDPTRPEPKETQTVVSL</sequence>
<protein>
    <submittedName>
        <fullName evidence="2">Uncharacterized protein</fullName>
    </submittedName>
</protein>
<gene>
    <name evidence="2" type="ORF">EYF80_049522</name>
</gene>
<feature type="compositionally biased region" description="Basic and acidic residues" evidence="1">
    <location>
        <begin position="41"/>
        <end position="59"/>
    </location>
</feature>
<name>A0A4Z2FHQ5_9TELE</name>
<evidence type="ECO:0000256" key="1">
    <source>
        <dbReference type="SAM" id="MobiDB-lite"/>
    </source>
</evidence>
<feature type="region of interest" description="Disordered" evidence="1">
    <location>
        <begin position="1"/>
        <end position="66"/>
    </location>
</feature>